<name>A0ABT3SWW7_9GAMM</name>
<accession>A0ABT3SWW7</accession>
<comment type="caution">
    <text evidence="2">The sequence shown here is derived from an EMBL/GenBank/DDBJ whole genome shotgun (WGS) entry which is preliminary data.</text>
</comment>
<keyword evidence="3" id="KW-1185">Reference proteome</keyword>
<feature type="domain" description="GCVT N-terminal" evidence="1">
    <location>
        <begin position="14"/>
        <end position="117"/>
    </location>
</feature>
<dbReference type="PANTHER" id="PTHR22602:SF0">
    <property type="entry name" value="TRANSFERASE CAF17, MITOCHONDRIAL-RELATED"/>
    <property type="match status" value="1"/>
</dbReference>
<evidence type="ECO:0000313" key="3">
    <source>
        <dbReference type="Proteomes" id="UP001143307"/>
    </source>
</evidence>
<dbReference type="Gene3D" id="3.30.70.1400">
    <property type="entry name" value="Aminomethyltransferase beta-barrel domains"/>
    <property type="match status" value="1"/>
</dbReference>
<sequence length="311" mass="33727">MSAHFALLDSEQLLHIIGPDTLSFLQGQVTCDTREVSSQQAVVGAYCNPQGRMVCDFMLAELGESHYALRLKANTLATAAKTFSKYIVFSKADLEAERQDWQVIGCWGNEAAKDLAKAGFAIPEAKYQAATGDGYVVVQMDDAGTQFEVLIDTQNHSERLNSLGRNLNSGKESQWQALQIRAGIGRIEQANIEELLPQMLNYDVTGHVSFTKGCYTGQEIVARLHYRGKAKRRLYLGQFDETESPGAGAALFSNAAEQSVGVLVNAASADGGNICLLCATEKGVEQGLRLTSQQGAEIQVLELPYDIPAAD</sequence>
<proteinExistence type="predicted"/>
<dbReference type="EMBL" id="SHNP01000004">
    <property type="protein sequence ID" value="MCX2974415.1"/>
    <property type="molecule type" value="Genomic_DNA"/>
</dbReference>
<evidence type="ECO:0000259" key="1">
    <source>
        <dbReference type="Pfam" id="PF01571"/>
    </source>
</evidence>
<dbReference type="PANTHER" id="PTHR22602">
    <property type="entry name" value="TRANSFERASE CAF17, MITOCHONDRIAL-RELATED"/>
    <property type="match status" value="1"/>
</dbReference>
<dbReference type="RefSeq" id="WP_279253192.1">
    <property type="nucleotide sequence ID" value="NZ_SHNP01000004.1"/>
</dbReference>
<dbReference type="Gene3D" id="3.30.70.1630">
    <property type="match status" value="1"/>
</dbReference>
<dbReference type="Proteomes" id="UP001143307">
    <property type="component" value="Unassembled WGS sequence"/>
</dbReference>
<dbReference type="PIRSF" id="PIRSF006487">
    <property type="entry name" value="GcvT"/>
    <property type="match status" value="1"/>
</dbReference>
<dbReference type="NCBIfam" id="TIGR03317">
    <property type="entry name" value="ygfZ_signature"/>
    <property type="match status" value="1"/>
</dbReference>
<gene>
    <name evidence="2" type="ORF">EYC87_12555</name>
</gene>
<protein>
    <submittedName>
        <fullName evidence="2">Folate-binding protein</fullName>
    </submittedName>
</protein>
<reference evidence="2" key="1">
    <citation type="submission" date="2019-02" db="EMBL/GenBank/DDBJ databases">
        <authorList>
            <person name="Li S.-H."/>
        </authorList>
    </citation>
    <scope>NUCLEOTIDE SEQUENCE</scope>
    <source>
        <strain evidence="2">IMCC8485</strain>
    </source>
</reference>
<dbReference type="SUPFAM" id="SSF103025">
    <property type="entry name" value="Folate-binding domain"/>
    <property type="match status" value="1"/>
</dbReference>
<dbReference type="InterPro" id="IPR006222">
    <property type="entry name" value="GCVT_N"/>
</dbReference>
<dbReference type="Gene3D" id="2.40.30.160">
    <property type="match status" value="1"/>
</dbReference>
<organism evidence="2 3">
    <name type="scientific">Candidatus Seongchinamella marina</name>
    <dbReference type="NCBI Taxonomy" id="2518990"/>
    <lineage>
        <taxon>Bacteria</taxon>
        <taxon>Pseudomonadati</taxon>
        <taxon>Pseudomonadota</taxon>
        <taxon>Gammaproteobacteria</taxon>
        <taxon>Cellvibrionales</taxon>
        <taxon>Halieaceae</taxon>
        <taxon>Seongchinamella</taxon>
    </lineage>
</organism>
<dbReference type="Pfam" id="PF01571">
    <property type="entry name" value="GCV_T"/>
    <property type="match status" value="1"/>
</dbReference>
<evidence type="ECO:0000313" key="2">
    <source>
        <dbReference type="EMBL" id="MCX2974415.1"/>
    </source>
</evidence>
<dbReference type="InterPro" id="IPR017703">
    <property type="entry name" value="YgfZ/GCV_T_CS"/>
</dbReference>
<dbReference type="InterPro" id="IPR045179">
    <property type="entry name" value="YgfZ/GcvT"/>
</dbReference>